<organism evidence="12 13">
    <name type="scientific">Cohnella terricola</name>
    <dbReference type="NCBI Taxonomy" id="1289167"/>
    <lineage>
        <taxon>Bacteria</taxon>
        <taxon>Bacillati</taxon>
        <taxon>Bacillota</taxon>
        <taxon>Bacilli</taxon>
        <taxon>Bacillales</taxon>
        <taxon>Paenibacillaceae</taxon>
        <taxon>Cohnella</taxon>
    </lineage>
</organism>
<keyword evidence="9" id="KW-0175">Coiled coil</keyword>
<evidence type="ECO:0000259" key="11">
    <source>
        <dbReference type="Pfam" id="PF07730"/>
    </source>
</evidence>
<keyword evidence="13" id="KW-1185">Reference proteome</keyword>
<feature type="coiled-coil region" evidence="9">
    <location>
        <begin position="131"/>
        <end position="162"/>
    </location>
</feature>
<dbReference type="InterPro" id="IPR036890">
    <property type="entry name" value="HATPase_C_sf"/>
</dbReference>
<evidence type="ECO:0000256" key="5">
    <source>
        <dbReference type="ARBA" id="ARBA00022741"/>
    </source>
</evidence>
<dbReference type="Gene3D" id="1.20.5.1930">
    <property type="match status" value="1"/>
</dbReference>
<evidence type="ECO:0000256" key="3">
    <source>
        <dbReference type="ARBA" id="ARBA00022553"/>
    </source>
</evidence>
<keyword evidence="6 12" id="KW-0418">Kinase</keyword>
<evidence type="ECO:0000256" key="4">
    <source>
        <dbReference type="ARBA" id="ARBA00022679"/>
    </source>
</evidence>
<keyword evidence="8" id="KW-0902">Two-component regulatory system</keyword>
<comment type="catalytic activity">
    <reaction evidence="1">
        <text>ATP + protein L-histidine = ADP + protein N-phospho-L-histidine.</text>
        <dbReference type="EC" id="2.7.13.3"/>
    </reaction>
</comment>
<dbReference type="GO" id="GO:0000155">
    <property type="term" value="F:phosphorelay sensor kinase activity"/>
    <property type="evidence" value="ECO:0007669"/>
    <property type="project" value="InterPro"/>
</dbReference>
<dbReference type="GO" id="GO:0016020">
    <property type="term" value="C:membrane"/>
    <property type="evidence" value="ECO:0007669"/>
    <property type="project" value="InterPro"/>
</dbReference>
<dbReference type="InterPro" id="IPR011712">
    <property type="entry name" value="Sig_transdc_His_kin_sub3_dim/P"/>
</dbReference>
<dbReference type="SUPFAM" id="SSF55874">
    <property type="entry name" value="ATPase domain of HSP90 chaperone/DNA topoisomerase II/histidine kinase"/>
    <property type="match status" value="1"/>
</dbReference>
<protein>
    <recommendedName>
        <fullName evidence="2">histidine kinase</fullName>
        <ecNumber evidence="2">2.7.13.3</ecNumber>
    </recommendedName>
</protein>
<dbReference type="Pfam" id="PF07730">
    <property type="entry name" value="HisKA_3"/>
    <property type="match status" value="1"/>
</dbReference>
<evidence type="ECO:0000256" key="1">
    <source>
        <dbReference type="ARBA" id="ARBA00000085"/>
    </source>
</evidence>
<keyword evidence="7" id="KW-0067">ATP-binding</keyword>
<evidence type="ECO:0000256" key="8">
    <source>
        <dbReference type="ARBA" id="ARBA00023012"/>
    </source>
</evidence>
<evidence type="ECO:0000256" key="7">
    <source>
        <dbReference type="ARBA" id="ARBA00022840"/>
    </source>
</evidence>
<evidence type="ECO:0000313" key="12">
    <source>
        <dbReference type="EMBL" id="TVX96841.1"/>
    </source>
</evidence>
<evidence type="ECO:0000256" key="10">
    <source>
        <dbReference type="SAM" id="Phobius"/>
    </source>
</evidence>
<dbReference type="GO" id="GO:0046983">
    <property type="term" value="F:protein dimerization activity"/>
    <property type="evidence" value="ECO:0007669"/>
    <property type="project" value="InterPro"/>
</dbReference>
<gene>
    <name evidence="12" type="ORF">FPZ45_19770</name>
</gene>
<dbReference type="InterPro" id="IPR050482">
    <property type="entry name" value="Sensor_HK_TwoCompSys"/>
</dbReference>
<keyword evidence="3" id="KW-0597">Phosphoprotein</keyword>
<keyword evidence="10" id="KW-1133">Transmembrane helix</keyword>
<keyword evidence="10" id="KW-0812">Transmembrane</keyword>
<dbReference type="CDD" id="cd16917">
    <property type="entry name" value="HATPase_UhpB-NarQ-NarX-like"/>
    <property type="match status" value="1"/>
</dbReference>
<comment type="caution">
    <text evidence="12">The sequence shown here is derived from an EMBL/GenBank/DDBJ whole genome shotgun (WGS) entry which is preliminary data.</text>
</comment>
<accession>A0A559JAG7</accession>
<name>A0A559JAG7_9BACL</name>
<dbReference type="Proteomes" id="UP000316330">
    <property type="component" value="Unassembled WGS sequence"/>
</dbReference>
<evidence type="ECO:0000256" key="9">
    <source>
        <dbReference type="SAM" id="Coils"/>
    </source>
</evidence>
<dbReference type="EMBL" id="VNJJ01000014">
    <property type="protein sequence ID" value="TVX96841.1"/>
    <property type="molecule type" value="Genomic_DNA"/>
</dbReference>
<dbReference type="GO" id="GO:0005524">
    <property type="term" value="F:ATP binding"/>
    <property type="evidence" value="ECO:0007669"/>
    <property type="project" value="UniProtKB-KW"/>
</dbReference>
<keyword evidence="5" id="KW-0547">Nucleotide-binding</keyword>
<feature type="domain" description="Signal transduction histidine kinase subgroup 3 dimerisation and phosphoacceptor" evidence="11">
    <location>
        <begin position="177"/>
        <end position="243"/>
    </location>
</feature>
<dbReference type="PANTHER" id="PTHR24421:SF10">
    <property type="entry name" value="NITRATE_NITRITE SENSOR PROTEIN NARQ"/>
    <property type="match status" value="1"/>
</dbReference>
<feature type="transmembrane region" description="Helical" evidence="10">
    <location>
        <begin position="30"/>
        <end position="49"/>
    </location>
</feature>
<dbReference type="Gene3D" id="3.30.565.10">
    <property type="entry name" value="Histidine kinase-like ATPase, C-terminal domain"/>
    <property type="match status" value="1"/>
</dbReference>
<keyword evidence="10" id="KW-0472">Membrane</keyword>
<keyword evidence="4" id="KW-0808">Transferase</keyword>
<proteinExistence type="predicted"/>
<reference evidence="12 13" key="1">
    <citation type="submission" date="2019-07" db="EMBL/GenBank/DDBJ databases">
        <authorList>
            <person name="Kim J."/>
        </authorList>
    </citation>
    <scope>NUCLEOTIDE SEQUENCE [LARGE SCALE GENOMIC DNA]</scope>
    <source>
        <strain evidence="12 13">G13</strain>
    </source>
</reference>
<dbReference type="EC" id="2.7.13.3" evidence="2"/>
<evidence type="ECO:0000256" key="2">
    <source>
        <dbReference type="ARBA" id="ARBA00012438"/>
    </source>
</evidence>
<dbReference type="RefSeq" id="WP_144705708.1">
    <property type="nucleotide sequence ID" value="NZ_VNJJ01000014.1"/>
</dbReference>
<evidence type="ECO:0000313" key="13">
    <source>
        <dbReference type="Proteomes" id="UP000316330"/>
    </source>
</evidence>
<dbReference type="PANTHER" id="PTHR24421">
    <property type="entry name" value="NITRATE/NITRITE SENSOR PROTEIN NARX-RELATED"/>
    <property type="match status" value="1"/>
</dbReference>
<dbReference type="AlphaFoldDB" id="A0A559JAG7"/>
<sequence length="369" mass="40201">MDFWSIGAKSCLLVYVIAVSFFPEPSANPWTILVCLSYICLNIALPIFKHAHPKLPLACASIALAAYSAYSLNPAFLLLLPASLYELAGYVGRSKLLLIPAAIAPIPFVPHAELPEFLLAASLCLLLYAGGRNSTDKLARARNEADKMREELQRITRSLNENNEYIRRSEYTIKLEERNRLSQQIHDDIGHAMAGALIQMEASRRLLDADSGRASELLGNAISISKEGLEKIRLTLKDLKPKSEELGINRLRLLAEDLSVKHPVQASLSHQGDIDAVSPIQWKIIQENAVEAITNSLKYGKATSIHIEIQVLNKFVKSAVADNGIGAEKVVKGLGIVGMEERAASIGGTVIVDGTNGFSVTTLLPRGSE</sequence>
<evidence type="ECO:0000256" key="6">
    <source>
        <dbReference type="ARBA" id="ARBA00022777"/>
    </source>
</evidence>
<feature type="transmembrane region" description="Helical" evidence="10">
    <location>
        <begin position="55"/>
        <end position="80"/>
    </location>
</feature>
<dbReference type="OrthoDB" id="199946at2"/>